<protein>
    <submittedName>
        <fullName evidence="1">Uncharacterized protein</fullName>
    </submittedName>
</protein>
<reference evidence="1 2" key="1">
    <citation type="submission" date="2016-10" db="EMBL/GenBank/DDBJ databases">
        <authorList>
            <person name="de Groot N.N."/>
        </authorList>
    </citation>
    <scope>NUCLEOTIDE SEQUENCE [LARGE SCALE GENOMIC DNA]</scope>
    <source>
        <strain evidence="1 2">ASO4-2</strain>
    </source>
</reference>
<dbReference type="AlphaFoldDB" id="A0A1G6BNV6"/>
<name>A0A1G6BNV6_9BACT</name>
<evidence type="ECO:0000313" key="2">
    <source>
        <dbReference type="Proteomes" id="UP000198771"/>
    </source>
</evidence>
<dbReference type="OrthoDB" id="1808662at2"/>
<keyword evidence="2" id="KW-1185">Reference proteome</keyword>
<gene>
    <name evidence="1" type="ORF">SAMN05660653_01079</name>
</gene>
<proteinExistence type="predicted"/>
<dbReference type="EMBL" id="FMXO01000005">
    <property type="protein sequence ID" value="SDB22269.1"/>
    <property type="molecule type" value="Genomic_DNA"/>
</dbReference>
<dbReference type="RefSeq" id="WP_092118261.1">
    <property type="nucleotide sequence ID" value="NZ_FMXO01000005.1"/>
</dbReference>
<dbReference type="Proteomes" id="UP000198771">
    <property type="component" value="Unassembled WGS sequence"/>
</dbReference>
<accession>A0A1G6BNV6</accession>
<organism evidence="1 2">
    <name type="scientific">Desulfonatronum thiosulfatophilum</name>
    <dbReference type="NCBI Taxonomy" id="617002"/>
    <lineage>
        <taxon>Bacteria</taxon>
        <taxon>Pseudomonadati</taxon>
        <taxon>Thermodesulfobacteriota</taxon>
        <taxon>Desulfovibrionia</taxon>
        <taxon>Desulfovibrionales</taxon>
        <taxon>Desulfonatronaceae</taxon>
        <taxon>Desulfonatronum</taxon>
    </lineage>
</organism>
<evidence type="ECO:0000313" key="1">
    <source>
        <dbReference type="EMBL" id="SDB22269.1"/>
    </source>
</evidence>
<dbReference type="NCBIfam" id="NF038143">
    <property type="entry name" value="HYxxLL"/>
    <property type="match status" value="1"/>
</dbReference>
<sequence>MPLSLQEKYDIIFGHEQQFAYRLAKDVVKKPEVSVWMILLPILFVHYMMKISQYKQGIHDFANNILGTKKKALDKALKDIEIGEIQDYGPEDYFPQVPLESKPEIELAEKQINVLKLMEEHYREMLGQQGATLEELVRGAYGSSGEYRYYLNKLAAAEDEISRHLRENFHSSDESGSVMDRIEKRTAELREEELRFFFQGEAV</sequence>